<organism evidence="1 2">
    <name type="scientific">Methylomarinovum tepidoasis</name>
    <dbReference type="NCBI Taxonomy" id="2840183"/>
    <lineage>
        <taxon>Bacteria</taxon>
        <taxon>Pseudomonadati</taxon>
        <taxon>Pseudomonadota</taxon>
        <taxon>Gammaproteobacteria</taxon>
        <taxon>Methylococcales</taxon>
        <taxon>Methylothermaceae</taxon>
        <taxon>Methylomarinovum</taxon>
    </lineage>
</organism>
<dbReference type="RefSeq" id="WP_286291890.1">
    <property type="nucleotide sequence ID" value="NZ_AP024718.1"/>
</dbReference>
<dbReference type="PANTHER" id="PTHR42782">
    <property type="entry name" value="SI:CH73-314G15.3"/>
    <property type="match status" value="1"/>
</dbReference>
<dbReference type="PIRSF" id="PIRSF012318">
    <property type="entry name" value="UCP012318"/>
    <property type="match status" value="1"/>
</dbReference>
<dbReference type="SUPFAM" id="SSF47240">
    <property type="entry name" value="Ferritin-like"/>
    <property type="match status" value="1"/>
</dbReference>
<dbReference type="Pfam" id="PF04305">
    <property type="entry name" value="DUF455"/>
    <property type="match status" value="1"/>
</dbReference>
<reference evidence="2" key="1">
    <citation type="journal article" date="2024" name="Int. J. Syst. Evol. Microbiol.">
        <title>Methylomarinovum tepidoasis sp. nov., a moderately thermophilic methanotroph of the family Methylothermaceae isolated from a deep-sea hydrothermal field.</title>
        <authorList>
            <person name="Hirayama H."/>
            <person name="Takaki Y."/>
            <person name="Abe M."/>
            <person name="Miyazaki M."/>
            <person name="Uematsu K."/>
            <person name="Matsui Y."/>
            <person name="Takai K."/>
        </authorList>
    </citation>
    <scope>NUCLEOTIDE SEQUENCE [LARGE SCALE GENOMIC DNA]</scope>
    <source>
        <strain evidence="2">IN45</strain>
    </source>
</reference>
<dbReference type="KEGG" id="meiy:MIN45_P1899"/>
<dbReference type="CDD" id="cd00657">
    <property type="entry name" value="Ferritin_like"/>
    <property type="match status" value="1"/>
</dbReference>
<dbReference type="InterPro" id="IPR009078">
    <property type="entry name" value="Ferritin-like_SF"/>
</dbReference>
<dbReference type="AlphaFoldDB" id="A0AAU9CJF3"/>
<proteinExistence type="predicted"/>
<dbReference type="Proteomes" id="UP001321450">
    <property type="component" value="Chromosome"/>
</dbReference>
<dbReference type="EMBL" id="AP024718">
    <property type="protein sequence ID" value="BCX89526.1"/>
    <property type="molecule type" value="Genomic_DNA"/>
</dbReference>
<evidence type="ECO:0000313" key="1">
    <source>
        <dbReference type="EMBL" id="BCX89526.1"/>
    </source>
</evidence>
<name>A0AAU9CJF3_9GAMM</name>
<protein>
    <recommendedName>
        <fullName evidence="3">Ferritin-like domain-containing protein</fullName>
    </recommendedName>
</protein>
<dbReference type="InterPro" id="IPR007402">
    <property type="entry name" value="DUF455"/>
</dbReference>
<gene>
    <name evidence="1" type="ORF">MIN45_P1899</name>
</gene>
<sequence>MENVFELAGTCLRAPDLAGKLALTRRARTAFESGRLDFQEIGNPPAVCDVRLPRELKFVEPRRLPKRKLTQQPGRIALLHAVAHIEFSAILMHWDSLCRFRGMPAAYYHDWFTVVLEELKHFELLSRRLAHLGTQYGDLPVHRGLWQVALDTAGDVLARMALVPRFQEARGLDVTPGMIVGLRQAGDAESAAILEVILDEEVGHVAKGDRWFRWLCRQRGKAPGETYLDLVRRHLRGAVRGPFNRPLRLQAGFDAVEMDRLEALQQGAKRCVNAKR</sequence>
<accession>A0AAU9CJF3</accession>
<evidence type="ECO:0008006" key="3">
    <source>
        <dbReference type="Google" id="ProtNLM"/>
    </source>
</evidence>
<dbReference type="InterPro" id="IPR011197">
    <property type="entry name" value="UCP012318"/>
</dbReference>
<evidence type="ECO:0000313" key="2">
    <source>
        <dbReference type="Proteomes" id="UP001321450"/>
    </source>
</evidence>
<keyword evidence="2" id="KW-1185">Reference proteome</keyword>
<dbReference type="PANTHER" id="PTHR42782:SF4">
    <property type="entry name" value="DUF455 DOMAIN-CONTAINING PROTEIN"/>
    <property type="match status" value="1"/>
</dbReference>